<dbReference type="InterPro" id="IPR002156">
    <property type="entry name" value="RNaseH_domain"/>
</dbReference>
<dbReference type="GO" id="GO:0003676">
    <property type="term" value="F:nucleic acid binding"/>
    <property type="evidence" value="ECO:0007669"/>
    <property type="project" value="InterPro"/>
</dbReference>
<name>A0AAD4P360_PERFH</name>
<dbReference type="GO" id="GO:0008270">
    <property type="term" value="F:zinc ion binding"/>
    <property type="evidence" value="ECO:0007669"/>
    <property type="project" value="UniProtKB-KW"/>
</dbReference>
<dbReference type="PANTHER" id="PTHR47723:SF23">
    <property type="entry name" value="REVERSE TRANSCRIPTASE-LIKE PROTEIN"/>
    <property type="match status" value="1"/>
</dbReference>
<proteinExistence type="predicted"/>
<sequence>MSQTHIIVVHRGIWNRVGDKYENGRQEYVRISGDGLTYNTLLGLIGKVVDAGNNSSDVYSIMEATNGSNLRMKITDDDDLRHVIEANDILKFYVTHSSDSMNPLSHYPSLTMPSSFVSLLNAQNSFSLPYSYTPPVGYLSKVRPPISPLIEQPESIVATFRTEVVNPNGHVEDVEKGSSDVNVNVERDENDIDWDYWSLVAQCHKEASTRNHELTAYAVNKVSNNIESGRTMSVESISVSNFEVISGMKHYIVDIVGKKCWCKEFDLDLIHCSHAAATLRRVDHLYLGFDLALGLHQDPIQQYALDVDPRPAPPTQVVPVIWRPPPCGWIKINTDGSTIGAPGSMAMGGIFCGSDGQVLCCFHSDEGVGFAFLAELLAVIFALEQAQVRSLNFI</sequence>
<feature type="domain" description="SWIM-type" evidence="3">
    <location>
        <begin position="251"/>
        <end position="283"/>
    </location>
</feature>
<dbReference type="Gene3D" id="3.30.420.10">
    <property type="entry name" value="Ribonuclease H-like superfamily/Ribonuclease H"/>
    <property type="match status" value="1"/>
</dbReference>
<dbReference type="InterPro" id="IPR036397">
    <property type="entry name" value="RNaseH_sf"/>
</dbReference>
<evidence type="ECO:0000313" key="4">
    <source>
        <dbReference type="EMBL" id="KAH6825024.1"/>
    </source>
</evidence>
<evidence type="ECO:0000313" key="5">
    <source>
        <dbReference type="Proteomes" id="UP001190926"/>
    </source>
</evidence>
<dbReference type="CDD" id="cd06222">
    <property type="entry name" value="RNase_H_like"/>
    <property type="match status" value="1"/>
</dbReference>
<dbReference type="AlphaFoldDB" id="A0AAD4P360"/>
<evidence type="ECO:0000259" key="3">
    <source>
        <dbReference type="PROSITE" id="PS50966"/>
    </source>
</evidence>
<protein>
    <recommendedName>
        <fullName evidence="6">SWIM-type domain-containing protein</fullName>
    </recommendedName>
</protein>
<comment type="caution">
    <text evidence="4">The sequence shown here is derived from an EMBL/GenBank/DDBJ whole genome shotgun (WGS) entry which is preliminary data.</text>
</comment>
<dbReference type="InterPro" id="IPR007527">
    <property type="entry name" value="Znf_SWIM"/>
</dbReference>
<dbReference type="PANTHER" id="PTHR47723">
    <property type="entry name" value="OS05G0353850 PROTEIN"/>
    <property type="match status" value="1"/>
</dbReference>
<dbReference type="InterPro" id="IPR012337">
    <property type="entry name" value="RNaseH-like_sf"/>
</dbReference>
<dbReference type="EMBL" id="SDAM02000267">
    <property type="protein sequence ID" value="KAH6825024.1"/>
    <property type="molecule type" value="Genomic_DNA"/>
</dbReference>
<evidence type="ECO:0000259" key="2">
    <source>
        <dbReference type="PROSITE" id="PS50879"/>
    </source>
</evidence>
<dbReference type="SUPFAM" id="SSF53098">
    <property type="entry name" value="Ribonuclease H-like"/>
    <property type="match status" value="1"/>
</dbReference>
<dbReference type="GO" id="GO:0004523">
    <property type="term" value="F:RNA-DNA hybrid ribonuclease activity"/>
    <property type="evidence" value="ECO:0007669"/>
    <property type="project" value="InterPro"/>
</dbReference>
<organism evidence="4 5">
    <name type="scientific">Perilla frutescens var. hirtella</name>
    <name type="common">Perilla citriodora</name>
    <name type="synonym">Perilla setoyensis</name>
    <dbReference type="NCBI Taxonomy" id="608512"/>
    <lineage>
        <taxon>Eukaryota</taxon>
        <taxon>Viridiplantae</taxon>
        <taxon>Streptophyta</taxon>
        <taxon>Embryophyta</taxon>
        <taxon>Tracheophyta</taxon>
        <taxon>Spermatophyta</taxon>
        <taxon>Magnoliopsida</taxon>
        <taxon>eudicotyledons</taxon>
        <taxon>Gunneridae</taxon>
        <taxon>Pentapetalae</taxon>
        <taxon>asterids</taxon>
        <taxon>lamiids</taxon>
        <taxon>Lamiales</taxon>
        <taxon>Lamiaceae</taxon>
        <taxon>Nepetoideae</taxon>
        <taxon>Elsholtzieae</taxon>
        <taxon>Perilla</taxon>
    </lineage>
</organism>
<dbReference type="InterPro" id="IPR053151">
    <property type="entry name" value="RNase_H-like"/>
</dbReference>
<keyword evidence="1" id="KW-0863">Zinc-finger</keyword>
<evidence type="ECO:0000256" key="1">
    <source>
        <dbReference type="PROSITE-ProRule" id="PRU00325"/>
    </source>
</evidence>
<dbReference type="PROSITE" id="PS50879">
    <property type="entry name" value="RNASE_H_1"/>
    <property type="match status" value="1"/>
</dbReference>
<gene>
    <name evidence="4" type="ORF">C2S53_005089</name>
</gene>
<keyword evidence="1" id="KW-0479">Metal-binding</keyword>
<reference evidence="4 5" key="1">
    <citation type="journal article" date="2021" name="Nat. Commun.">
        <title>Incipient diploidization of the medicinal plant Perilla within 10,000 years.</title>
        <authorList>
            <person name="Zhang Y."/>
            <person name="Shen Q."/>
            <person name="Leng L."/>
            <person name="Zhang D."/>
            <person name="Chen S."/>
            <person name="Shi Y."/>
            <person name="Ning Z."/>
            <person name="Chen S."/>
        </authorList>
    </citation>
    <scope>NUCLEOTIDE SEQUENCE [LARGE SCALE GENOMIC DNA]</scope>
    <source>
        <strain evidence="5">cv. PC099</strain>
    </source>
</reference>
<dbReference type="InterPro" id="IPR044730">
    <property type="entry name" value="RNase_H-like_dom_plant"/>
</dbReference>
<dbReference type="PROSITE" id="PS50966">
    <property type="entry name" value="ZF_SWIM"/>
    <property type="match status" value="1"/>
</dbReference>
<dbReference type="Proteomes" id="UP001190926">
    <property type="component" value="Unassembled WGS sequence"/>
</dbReference>
<evidence type="ECO:0008006" key="6">
    <source>
        <dbReference type="Google" id="ProtNLM"/>
    </source>
</evidence>
<feature type="domain" description="RNase H type-1" evidence="2">
    <location>
        <begin position="326"/>
        <end position="394"/>
    </location>
</feature>
<keyword evidence="1" id="KW-0862">Zinc</keyword>
<keyword evidence="5" id="KW-1185">Reference proteome</keyword>
<accession>A0AAD4P360</accession>